<dbReference type="Proteomes" id="UP000007883">
    <property type="component" value="Chromosome"/>
</dbReference>
<name>I0HTT3_RUBGI</name>
<proteinExistence type="predicted"/>
<accession>I0HTT3</accession>
<dbReference type="InterPro" id="IPR036388">
    <property type="entry name" value="WH-like_DNA-bd_sf"/>
</dbReference>
<keyword evidence="2" id="KW-1185">Reference proteome</keyword>
<gene>
    <name evidence="1" type="ordered locus">RGE_30810</name>
</gene>
<evidence type="ECO:0000313" key="2">
    <source>
        <dbReference type="Proteomes" id="UP000007883"/>
    </source>
</evidence>
<organism evidence="1 2">
    <name type="scientific">Rubrivivax gelatinosus (strain NBRC 100245 / IL144)</name>
    <dbReference type="NCBI Taxonomy" id="983917"/>
    <lineage>
        <taxon>Bacteria</taxon>
        <taxon>Pseudomonadati</taxon>
        <taxon>Pseudomonadota</taxon>
        <taxon>Betaproteobacteria</taxon>
        <taxon>Burkholderiales</taxon>
        <taxon>Sphaerotilaceae</taxon>
        <taxon>Rubrivivax</taxon>
    </lineage>
</organism>
<dbReference type="HOGENOM" id="CLU_3375708_0_0_4"/>
<reference evidence="1 2" key="1">
    <citation type="journal article" date="2012" name="J. Bacteriol.">
        <title>Complete genome sequence of phototrophic betaproteobacterium Rubrivivax gelatinosus IL144.</title>
        <authorList>
            <person name="Nagashima S."/>
            <person name="Kamimura A."/>
            <person name="Shimizu T."/>
            <person name="Nakamura-isaki S."/>
            <person name="Aono E."/>
            <person name="Sakamoto K."/>
            <person name="Ichikawa N."/>
            <person name="Nakazawa H."/>
            <person name="Sekine M."/>
            <person name="Yamazaki S."/>
            <person name="Fujita N."/>
            <person name="Shimada K."/>
            <person name="Hanada S."/>
            <person name="Nagashima K.V.P."/>
        </authorList>
    </citation>
    <scope>NUCLEOTIDE SEQUENCE [LARGE SCALE GENOMIC DNA]</scope>
    <source>
        <strain evidence="2">NBRC 100245 / IL144</strain>
    </source>
</reference>
<sequence length="34" mass="3703">MEYQITPLGSSLRPTLESLAGWMRTHGQTLAAGE</sequence>
<dbReference type="AlphaFoldDB" id="I0HTT3"/>
<dbReference type="KEGG" id="rge:RGE_30810"/>
<dbReference type="Gene3D" id="1.10.10.10">
    <property type="entry name" value="Winged helix-like DNA-binding domain superfamily/Winged helix DNA-binding domain"/>
    <property type="match status" value="1"/>
</dbReference>
<evidence type="ECO:0000313" key="1">
    <source>
        <dbReference type="EMBL" id="BAL96420.1"/>
    </source>
</evidence>
<protein>
    <recommendedName>
        <fullName evidence="3">HTH hxlR-type domain-containing protein</fullName>
    </recommendedName>
</protein>
<dbReference type="EMBL" id="AP012320">
    <property type="protein sequence ID" value="BAL96420.1"/>
    <property type="molecule type" value="Genomic_DNA"/>
</dbReference>
<evidence type="ECO:0008006" key="3">
    <source>
        <dbReference type="Google" id="ProtNLM"/>
    </source>
</evidence>